<protein>
    <submittedName>
        <fullName evidence="1">Uncharacterized protein</fullName>
    </submittedName>
</protein>
<evidence type="ECO:0000313" key="1">
    <source>
        <dbReference type="EMBL" id="QJA92635.1"/>
    </source>
</evidence>
<gene>
    <name evidence="1" type="ORF">MM415B04548_0009</name>
</gene>
<dbReference type="AlphaFoldDB" id="A0A6M3LIA8"/>
<proteinExistence type="predicted"/>
<name>A0A6M3LIA8_9ZZZZ</name>
<sequence>MEERKFCPLYLNQDAYKGYCLKEKCQWWTTYKKSIIGNKFIEAKDCAIALIVLGLSE</sequence>
<dbReference type="EMBL" id="MT143083">
    <property type="protein sequence ID" value="QJA92635.1"/>
    <property type="molecule type" value="Genomic_DNA"/>
</dbReference>
<organism evidence="1">
    <name type="scientific">viral metagenome</name>
    <dbReference type="NCBI Taxonomy" id="1070528"/>
    <lineage>
        <taxon>unclassified sequences</taxon>
        <taxon>metagenomes</taxon>
        <taxon>organismal metagenomes</taxon>
    </lineage>
</organism>
<reference evidence="1" key="1">
    <citation type="submission" date="2020-03" db="EMBL/GenBank/DDBJ databases">
        <title>The deep terrestrial virosphere.</title>
        <authorList>
            <person name="Holmfeldt K."/>
            <person name="Nilsson E."/>
            <person name="Simone D."/>
            <person name="Lopez-Fernandez M."/>
            <person name="Wu X."/>
            <person name="de Brujin I."/>
            <person name="Lundin D."/>
            <person name="Andersson A."/>
            <person name="Bertilsson S."/>
            <person name="Dopson M."/>
        </authorList>
    </citation>
    <scope>NUCLEOTIDE SEQUENCE</scope>
    <source>
        <strain evidence="1">MM415B04548</strain>
    </source>
</reference>
<accession>A0A6M3LIA8</accession>